<gene>
    <name evidence="3" type="ORF">G7K_1564-t1</name>
</gene>
<dbReference type="EMBL" id="BACD03000008">
    <property type="protein sequence ID" value="GAO47356.1"/>
    <property type="molecule type" value="Genomic_DNA"/>
</dbReference>
<dbReference type="Gene3D" id="1.10.8.270">
    <property type="entry name" value="putative rabgap domain of human tbc1 domain family member 14 like domains"/>
    <property type="match status" value="1"/>
</dbReference>
<dbReference type="Proteomes" id="UP000033140">
    <property type="component" value="Unassembled WGS sequence"/>
</dbReference>
<evidence type="ECO:0000313" key="4">
    <source>
        <dbReference type="Proteomes" id="UP000033140"/>
    </source>
</evidence>
<feature type="compositionally biased region" description="Basic and acidic residues" evidence="1">
    <location>
        <begin position="1"/>
        <end position="27"/>
    </location>
</feature>
<dbReference type="InterPro" id="IPR000195">
    <property type="entry name" value="Rab-GAP-TBC_dom"/>
</dbReference>
<evidence type="ECO:0000313" key="3">
    <source>
        <dbReference type="EMBL" id="GAO47356.1"/>
    </source>
</evidence>
<dbReference type="SMART" id="SM00164">
    <property type="entry name" value="TBC"/>
    <property type="match status" value="1"/>
</dbReference>
<feature type="domain" description="Rab-GAP TBC" evidence="2">
    <location>
        <begin position="307"/>
        <end position="525"/>
    </location>
</feature>
<evidence type="ECO:0000256" key="1">
    <source>
        <dbReference type="SAM" id="MobiDB-lite"/>
    </source>
</evidence>
<keyword evidence="4" id="KW-1185">Reference proteome</keyword>
<dbReference type="STRING" id="698492.A0A0E9NCA2"/>
<dbReference type="InterPro" id="IPR035969">
    <property type="entry name" value="Rab-GAP_TBC_sf"/>
</dbReference>
<reference evidence="3 4" key="2">
    <citation type="journal article" date="2014" name="J. Gen. Appl. Microbiol.">
        <title>The early diverging ascomycetous budding yeast Saitoella complicata has three histone deacetylases belonging to the Clr6, Hos2, and Rpd3 lineages.</title>
        <authorList>
            <person name="Nishida H."/>
            <person name="Matsumoto T."/>
            <person name="Kondo S."/>
            <person name="Hamamoto M."/>
            <person name="Yoshikawa H."/>
        </authorList>
    </citation>
    <scope>NUCLEOTIDE SEQUENCE [LARGE SCALE GENOMIC DNA]</scope>
    <source>
        <strain evidence="3 4">NRRL Y-17804</strain>
    </source>
</reference>
<reference evidence="3 4" key="3">
    <citation type="journal article" date="2015" name="Genome Announc.">
        <title>Draft Genome Sequence of the Archiascomycetous Yeast Saitoella complicata.</title>
        <authorList>
            <person name="Yamauchi K."/>
            <person name="Kondo S."/>
            <person name="Hamamoto M."/>
            <person name="Takahashi Y."/>
            <person name="Ogura Y."/>
            <person name="Hayashi T."/>
            <person name="Nishida H."/>
        </authorList>
    </citation>
    <scope>NUCLEOTIDE SEQUENCE [LARGE SCALE GENOMIC DNA]</scope>
    <source>
        <strain evidence="3 4">NRRL Y-17804</strain>
    </source>
</reference>
<sequence length="681" mass="75910">MDTDHPPHRKRPELLDRLRTKSKEALRRRPTKNPHGSPATLRGMPHMPAAFLAITKKPKQEEPVFDQRRASASMPDLGLLREDSPPPPSPKLPGLPASPRLMVPVSPQFNRSYSPATTGSARSSVGIESSPVSRNAGYSEVDLSSDEEEEPRDDRAMNDFLQLYGIEEDEEGNGNAIPGRLGEPDIRKSEDSYEAAIRIAMSESLKVPEPKVAANVNNDQDTPYHPPKSPCPISDTRDQYGFRKQTQHISQAQFDAWNVDYMKRIAQRKKKWDALLAESGLGNPGNGQAPTKFPPKTDKVKRYIRKGVPPEYRGACWFHYSGAAARMKKNPGLYRRMWQESKLKKSNDAEIIERDLHRTFPDNIYFKPESLADGPGHKRMPSKAPETPIIKALRRVLSAFANYVPRIGYCQSLNFIAGLFLLFMDEEKAFWMLVVTCTELLPGMHDVNLEGSNVDQAVLMLSIKEDLPAIWTKIGGGLDGAEASDIVTKLPPITLVTAAWFMSAFIGVLPIESVLRVWDCLFYEGSKILFRIGLTVLKTGEAEILAVADPMEIFQVVQTLPKRMIDAGAVMEACFKRRNGFGHLSQRDVDQTRVMVRSKRQAAAVTNKPAASDDTTVGAGYGDLMPIRPRGSRAGSSLRNVRNRLVQRVAELGITLYRAFPKLPSIHRDKYPNLNAVPKGI</sequence>
<dbReference type="AlphaFoldDB" id="A0A0E9NCA2"/>
<accession>A0A0E9NCA2</accession>
<feature type="region of interest" description="Disordered" evidence="1">
    <location>
        <begin position="1"/>
        <end position="154"/>
    </location>
</feature>
<dbReference type="InterPro" id="IPR050302">
    <property type="entry name" value="Rab_GAP_TBC_domain"/>
</dbReference>
<dbReference type="PROSITE" id="PS50086">
    <property type="entry name" value="TBC_RABGAP"/>
    <property type="match status" value="1"/>
</dbReference>
<name>A0A0E9NCA2_SAICN</name>
<feature type="compositionally biased region" description="Basic and acidic residues" evidence="1">
    <location>
        <begin position="58"/>
        <end position="69"/>
    </location>
</feature>
<dbReference type="PANTHER" id="PTHR47219">
    <property type="entry name" value="RAB GTPASE-ACTIVATING PROTEIN 1-LIKE"/>
    <property type="match status" value="1"/>
</dbReference>
<dbReference type="GO" id="GO:0005096">
    <property type="term" value="F:GTPase activator activity"/>
    <property type="evidence" value="ECO:0007669"/>
    <property type="project" value="TreeGrafter"/>
</dbReference>
<dbReference type="PANTHER" id="PTHR47219:SF9">
    <property type="entry name" value="GTPASE ACTIVATING PROTEIN AND CENTROSOME-ASSOCIATED, ISOFORM B"/>
    <property type="match status" value="1"/>
</dbReference>
<dbReference type="Gene3D" id="1.10.472.80">
    <property type="entry name" value="Ypt/Rab-GAP domain of gyp1p, domain 3"/>
    <property type="match status" value="1"/>
</dbReference>
<dbReference type="Pfam" id="PF00566">
    <property type="entry name" value="RabGAP-TBC"/>
    <property type="match status" value="1"/>
</dbReference>
<organism evidence="3 4">
    <name type="scientific">Saitoella complicata (strain BCRC 22490 / CBS 7301 / JCM 7358 / NBRC 10748 / NRRL Y-17804)</name>
    <dbReference type="NCBI Taxonomy" id="698492"/>
    <lineage>
        <taxon>Eukaryota</taxon>
        <taxon>Fungi</taxon>
        <taxon>Dikarya</taxon>
        <taxon>Ascomycota</taxon>
        <taxon>Taphrinomycotina</taxon>
        <taxon>Taphrinomycotina incertae sedis</taxon>
        <taxon>Saitoella</taxon>
    </lineage>
</organism>
<comment type="caution">
    <text evidence="3">The sequence shown here is derived from an EMBL/GenBank/DDBJ whole genome shotgun (WGS) entry which is preliminary data.</text>
</comment>
<protein>
    <recommendedName>
        <fullName evidence="2">Rab-GAP TBC domain-containing protein</fullName>
    </recommendedName>
</protein>
<evidence type="ECO:0000259" key="2">
    <source>
        <dbReference type="PROSITE" id="PS50086"/>
    </source>
</evidence>
<proteinExistence type="predicted"/>
<feature type="compositionally biased region" description="Polar residues" evidence="1">
    <location>
        <begin position="107"/>
        <end position="133"/>
    </location>
</feature>
<reference evidence="3 4" key="1">
    <citation type="journal article" date="2011" name="J. Gen. Appl. Microbiol.">
        <title>Draft genome sequencing of the enigmatic yeast Saitoella complicata.</title>
        <authorList>
            <person name="Nishida H."/>
            <person name="Hamamoto M."/>
            <person name="Sugiyama J."/>
        </authorList>
    </citation>
    <scope>NUCLEOTIDE SEQUENCE [LARGE SCALE GENOMIC DNA]</scope>
    <source>
        <strain evidence="3 4">NRRL Y-17804</strain>
    </source>
</reference>
<dbReference type="GO" id="GO:0031267">
    <property type="term" value="F:small GTPase binding"/>
    <property type="evidence" value="ECO:0007669"/>
    <property type="project" value="TreeGrafter"/>
</dbReference>
<dbReference type="FunFam" id="1.10.8.270:FF:000016">
    <property type="entry name" value="TBC1 domain family member 2A"/>
    <property type="match status" value="1"/>
</dbReference>
<dbReference type="SUPFAM" id="SSF47923">
    <property type="entry name" value="Ypt/Rab-GAP domain of gyp1p"/>
    <property type="match status" value="2"/>
</dbReference>